<feature type="transmembrane region" description="Helical" evidence="1">
    <location>
        <begin position="26"/>
        <end position="44"/>
    </location>
</feature>
<dbReference type="InterPro" id="IPR036259">
    <property type="entry name" value="MFS_trans_sf"/>
</dbReference>
<accession>A0ABX7AL95</accession>
<proteinExistence type="predicted"/>
<dbReference type="SUPFAM" id="SSF103473">
    <property type="entry name" value="MFS general substrate transporter"/>
    <property type="match status" value="1"/>
</dbReference>
<protein>
    <recommendedName>
        <fullName evidence="4">Major facilitator superfamily (MFS) profile domain-containing protein</fullName>
    </recommendedName>
</protein>
<feature type="transmembrane region" description="Helical" evidence="1">
    <location>
        <begin position="50"/>
        <end position="69"/>
    </location>
</feature>
<dbReference type="Gene3D" id="1.20.1250.20">
    <property type="entry name" value="MFS general substrate transporter like domains"/>
    <property type="match status" value="1"/>
</dbReference>
<keyword evidence="1" id="KW-0812">Transmembrane</keyword>
<evidence type="ECO:0000256" key="1">
    <source>
        <dbReference type="SAM" id="Phobius"/>
    </source>
</evidence>
<gene>
    <name evidence="2" type="ORF">FJQ98_15430</name>
</gene>
<keyword evidence="1" id="KW-1133">Transmembrane helix</keyword>
<reference evidence="2 3" key="1">
    <citation type="submission" date="2020-01" db="EMBL/GenBank/DDBJ databases">
        <authorList>
            <person name="Liu G."/>
            <person name="Liu B."/>
        </authorList>
    </citation>
    <scope>NUCLEOTIDE SEQUENCE [LARGE SCALE GENOMIC DNA]</scope>
    <source>
        <strain evidence="2 3">FJAT-51161</strain>
    </source>
</reference>
<keyword evidence="1" id="KW-0472">Membrane</keyword>
<dbReference type="PANTHER" id="PTHR23534:SF1">
    <property type="entry name" value="MAJOR FACILITATOR SUPERFAMILY PROTEIN"/>
    <property type="match status" value="1"/>
</dbReference>
<dbReference type="PANTHER" id="PTHR23534">
    <property type="entry name" value="MFS PERMEASE"/>
    <property type="match status" value="1"/>
</dbReference>
<keyword evidence="3" id="KW-1185">Reference proteome</keyword>
<dbReference type="EMBL" id="CP067341">
    <property type="protein sequence ID" value="QQP10651.1"/>
    <property type="molecule type" value="Genomic_DNA"/>
</dbReference>
<evidence type="ECO:0000313" key="3">
    <source>
        <dbReference type="Proteomes" id="UP000596049"/>
    </source>
</evidence>
<name>A0ABX7AL95_9BACI</name>
<dbReference type="Proteomes" id="UP000596049">
    <property type="component" value="Chromosome"/>
</dbReference>
<organism evidence="2 3">
    <name type="scientific">Lysinibacillus agricola</name>
    <dbReference type="NCBI Taxonomy" id="2590012"/>
    <lineage>
        <taxon>Bacteria</taxon>
        <taxon>Bacillati</taxon>
        <taxon>Bacillota</taxon>
        <taxon>Bacilli</taxon>
        <taxon>Bacillales</taxon>
        <taxon>Bacillaceae</taxon>
        <taxon>Lysinibacillus</taxon>
    </lineage>
</organism>
<evidence type="ECO:0000313" key="2">
    <source>
        <dbReference type="EMBL" id="QQP10651.1"/>
    </source>
</evidence>
<evidence type="ECO:0008006" key="4">
    <source>
        <dbReference type="Google" id="ProtNLM"/>
    </source>
</evidence>
<sequence length="80" mass="8561">MAFISGTDIIIDSTTIHTRAKTQGSIDVWVALGGSAGSLLSGVVVADSSYAILGFIYLALLLILVVAWAKYKVKQQEKYI</sequence>